<dbReference type="PANTHER" id="PTHR18640">
    <property type="entry name" value="SOLUTE CARRIER FAMILY 10 MEMBER 7"/>
    <property type="match status" value="1"/>
</dbReference>
<organism evidence="1 2">
    <name type="scientific">Vigna mungo</name>
    <name type="common">Black gram</name>
    <name type="synonym">Phaseolus mungo</name>
    <dbReference type="NCBI Taxonomy" id="3915"/>
    <lineage>
        <taxon>Eukaryota</taxon>
        <taxon>Viridiplantae</taxon>
        <taxon>Streptophyta</taxon>
        <taxon>Embryophyta</taxon>
        <taxon>Tracheophyta</taxon>
        <taxon>Spermatophyta</taxon>
        <taxon>Magnoliopsida</taxon>
        <taxon>eudicotyledons</taxon>
        <taxon>Gunneridae</taxon>
        <taxon>Pentapetalae</taxon>
        <taxon>rosids</taxon>
        <taxon>fabids</taxon>
        <taxon>Fabales</taxon>
        <taxon>Fabaceae</taxon>
        <taxon>Papilionoideae</taxon>
        <taxon>50 kb inversion clade</taxon>
        <taxon>NPAAA clade</taxon>
        <taxon>indigoferoid/millettioid clade</taxon>
        <taxon>Phaseoleae</taxon>
        <taxon>Vigna</taxon>
    </lineage>
</organism>
<keyword evidence="2" id="KW-1185">Reference proteome</keyword>
<dbReference type="AlphaFoldDB" id="A0AAQ3MY17"/>
<dbReference type="Proteomes" id="UP001374535">
    <property type="component" value="Chromosome 9"/>
</dbReference>
<reference evidence="1 2" key="1">
    <citation type="journal article" date="2023" name="Life. Sci Alliance">
        <title>Evolutionary insights into 3D genome organization and epigenetic landscape of Vigna mungo.</title>
        <authorList>
            <person name="Junaid A."/>
            <person name="Singh B."/>
            <person name="Bhatia S."/>
        </authorList>
    </citation>
    <scope>NUCLEOTIDE SEQUENCE [LARGE SCALE GENOMIC DNA]</scope>
    <source>
        <strain evidence="1">Urdbean</strain>
    </source>
</reference>
<dbReference type="PANTHER" id="PTHR18640:SF10">
    <property type="entry name" value="SODIUM_METABOLITE COTRANSPORTER BASS4, CHLOROPLASTIC-RELATED"/>
    <property type="match status" value="1"/>
</dbReference>
<accession>A0AAQ3MY17</accession>
<evidence type="ECO:0000313" key="2">
    <source>
        <dbReference type="Proteomes" id="UP001374535"/>
    </source>
</evidence>
<dbReference type="GO" id="GO:0009941">
    <property type="term" value="C:chloroplast envelope"/>
    <property type="evidence" value="ECO:0007669"/>
    <property type="project" value="TreeGrafter"/>
</dbReference>
<gene>
    <name evidence="1" type="ORF">V8G54_031293</name>
</gene>
<name>A0AAQ3MY17_VIGMU</name>
<proteinExistence type="predicted"/>
<dbReference type="InterPro" id="IPR016833">
    <property type="entry name" value="Put_Na-Bile_cotransptr"/>
</dbReference>
<sequence length="152" mass="16501">MEPMAHSLTLSRFPATISSSFHRHYYAVKPLTLRSVSRRLKPALIRACDRSQQAMSDVADALEKILVVIDFKFRFEGFALVSAVTLGLTYPSLGCAADKFNVSKIGPFGIFVISGLMLRSEEIGAAVEAWPVGLFGLAGSPQLVSTGHPIFD</sequence>
<protein>
    <submittedName>
        <fullName evidence="1">Uncharacterized protein</fullName>
    </submittedName>
</protein>
<evidence type="ECO:0000313" key="1">
    <source>
        <dbReference type="EMBL" id="WVY99142.1"/>
    </source>
</evidence>
<dbReference type="EMBL" id="CP144692">
    <property type="protein sequence ID" value="WVY99142.1"/>
    <property type="molecule type" value="Genomic_DNA"/>
</dbReference>